<keyword evidence="8" id="KW-0732">Signal</keyword>
<gene>
    <name evidence="7" type="primary">mltG</name>
    <name evidence="9" type="ORF">A2797_01605</name>
</gene>
<evidence type="ECO:0000313" key="10">
    <source>
        <dbReference type="Proteomes" id="UP000179005"/>
    </source>
</evidence>
<evidence type="ECO:0000256" key="1">
    <source>
        <dbReference type="ARBA" id="ARBA00022475"/>
    </source>
</evidence>
<evidence type="ECO:0000256" key="4">
    <source>
        <dbReference type="ARBA" id="ARBA00023136"/>
    </source>
</evidence>
<feature type="signal peptide" evidence="8">
    <location>
        <begin position="1"/>
        <end position="18"/>
    </location>
</feature>
<dbReference type="Gene3D" id="3.30.1490.480">
    <property type="entry name" value="Endolytic murein transglycosylase"/>
    <property type="match status" value="1"/>
</dbReference>
<dbReference type="GO" id="GO:0005886">
    <property type="term" value="C:plasma membrane"/>
    <property type="evidence" value="ECO:0007669"/>
    <property type="project" value="UniProtKB-UniRule"/>
</dbReference>
<dbReference type="Gene3D" id="3.30.160.60">
    <property type="entry name" value="Classic Zinc Finger"/>
    <property type="match status" value="1"/>
</dbReference>
<protein>
    <recommendedName>
        <fullName evidence="7">Endolytic murein transglycosylase</fullName>
        <ecNumber evidence="7">4.2.2.29</ecNumber>
    </recommendedName>
    <alternativeName>
        <fullName evidence="7">Peptidoglycan lytic transglycosylase</fullName>
    </alternativeName>
    <alternativeName>
        <fullName evidence="7">Peptidoglycan polymerization terminase</fullName>
    </alternativeName>
</protein>
<evidence type="ECO:0000256" key="6">
    <source>
        <dbReference type="ARBA" id="ARBA00023316"/>
    </source>
</evidence>
<comment type="caution">
    <text evidence="9">The sequence shown here is derived from an EMBL/GenBank/DDBJ whole genome shotgun (WGS) entry which is preliminary data.</text>
</comment>
<dbReference type="GO" id="GO:0071555">
    <property type="term" value="P:cell wall organization"/>
    <property type="evidence" value="ECO:0007669"/>
    <property type="project" value="UniProtKB-KW"/>
</dbReference>
<evidence type="ECO:0000256" key="3">
    <source>
        <dbReference type="ARBA" id="ARBA00022989"/>
    </source>
</evidence>
<dbReference type="NCBIfam" id="TIGR00247">
    <property type="entry name" value="endolytic transglycosylase MltG"/>
    <property type="match status" value="1"/>
</dbReference>
<keyword evidence="2 7" id="KW-0812">Transmembrane</keyword>
<keyword evidence="1 7" id="KW-1003">Cell membrane</keyword>
<keyword evidence="4 7" id="KW-0472">Membrane</keyword>
<feature type="chain" id="PRO_5009514959" description="Endolytic murein transglycosylase" evidence="8">
    <location>
        <begin position="19"/>
        <end position="323"/>
    </location>
</feature>
<evidence type="ECO:0000256" key="8">
    <source>
        <dbReference type="SAM" id="SignalP"/>
    </source>
</evidence>
<dbReference type="EC" id="4.2.2.29" evidence="7"/>
<dbReference type="PANTHER" id="PTHR30518">
    <property type="entry name" value="ENDOLYTIC MUREIN TRANSGLYCOSYLASE"/>
    <property type="match status" value="1"/>
</dbReference>
<keyword evidence="5 7" id="KW-0456">Lyase</keyword>
<dbReference type="STRING" id="1802619.A2797_01605"/>
<dbReference type="InterPro" id="IPR003770">
    <property type="entry name" value="MLTG-like"/>
</dbReference>
<dbReference type="HAMAP" id="MF_02065">
    <property type="entry name" value="MltG"/>
    <property type="match status" value="1"/>
</dbReference>
<dbReference type="PANTHER" id="PTHR30518:SF2">
    <property type="entry name" value="ENDOLYTIC MUREIN TRANSGLYCOSYLASE"/>
    <property type="match status" value="1"/>
</dbReference>
<reference evidence="9 10" key="1">
    <citation type="journal article" date="2016" name="Nat. Commun.">
        <title>Thousands of microbial genomes shed light on interconnected biogeochemical processes in an aquifer system.</title>
        <authorList>
            <person name="Anantharaman K."/>
            <person name="Brown C.T."/>
            <person name="Hug L.A."/>
            <person name="Sharon I."/>
            <person name="Castelle C.J."/>
            <person name="Probst A.J."/>
            <person name="Thomas B.C."/>
            <person name="Singh A."/>
            <person name="Wilkins M.J."/>
            <person name="Karaoz U."/>
            <person name="Brodie E.L."/>
            <person name="Williams K.H."/>
            <person name="Hubbard S.S."/>
            <person name="Banfield J.F."/>
        </authorList>
    </citation>
    <scope>NUCLEOTIDE SEQUENCE [LARGE SCALE GENOMIC DNA]</scope>
</reference>
<comment type="similarity">
    <text evidence="7">Belongs to the transglycosylase MltG family.</text>
</comment>
<comment type="catalytic activity">
    <reaction evidence="7">
        <text>a peptidoglycan chain = a peptidoglycan chain with N-acetyl-1,6-anhydromuramyl-[peptide] at the reducing end + a peptidoglycan chain with N-acetylglucosamine at the non-reducing end.</text>
        <dbReference type="EC" id="4.2.2.29"/>
    </reaction>
</comment>
<keyword evidence="6 7" id="KW-0961">Cell wall biogenesis/degradation</keyword>
<dbReference type="AlphaFoldDB" id="A0A1F4VBS3"/>
<keyword evidence="3 7" id="KW-1133">Transmembrane helix</keyword>
<comment type="function">
    <text evidence="7">Functions as a peptidoglycan terminase that cleaves nascent peptidoglycan strands endolytically to terminate their elongation.</text>
</comment>
<name>A0A1F4VBS3_UNCKA</name>
<evidence type="ECO:0000313" key="9">
    <source>
        <dbReference type="EMBL" id="OGC54567.1"/>
    </source>
</evidence>
<dbReference type="GO" id="GO:0009252">
    <property type="term" value="P:peptidoglycan biosynthetic process"/>
    <property type="evidence" value="ECO:0007669"/>
    <property type="project" value="UniProtKB-UniRule"/>
</dbReference>
<dbReference type="Pfam" id="PF02618">
    <property type="entry name" value="YceG"/>
    <property type="match status" value="1"/>
</dbReference>
<accession>A0A1F4VBS3</accession>
<dbReference type="EMBL" id="MEVC01000020">
    <property type="protein sequence ID" value="OGC54567.1"/>
    <property type="molecule type" value="Genomic_DNA"/>
</dbReference>
<evidence type="ECO:0000256" key="2">
    <source>
        <dbReference type="ARBA" id="ARBA00022692"/>
    </source>
</evidence>
<dbReference type="Proteomes" id="UP000179005">
    <property type="component" value="Unassembled WGS sequence"/>
</dbReference>
<feature type="site" description="Important for catalytic activity" evidence="7">
    <location>
        <position position="203"/>
    </location>
</feature>
<sequence>MKSIILALVLLLLATASAGGFFAWEINQPKGTGEKKEIIFEEGLSVREIANRLDSEGLIRSADFFVLYVKLSGFESQIQAGRYEIPPSLSIAQIAEVLRHGTFDVRLTFLEGWRKEEFLGYALQRLPVDSAAFSGEFLAATKDLEGYLFPDTYLVAQNISAGDLVDLLKANFDKRYAQLAEKISLRGLTQKEAVILASMIEREAYGSTDSAIIAGILLKRLELGWTLDVDATVQYALGYQESEGTWWKRDLTSADLNVSSPYNTRRKQGLPPGPIASPGSVALGAVAEPQSTDYLYYLHDQDGIARYAKTLAEHNANVAKYLR</sequence>
<organism evidence="9 10">
    <name type="scientific">candidate division WWE3 bacterium RIFCSPHIGHO2_01_FULL_48_15</name>
    <dbReference type="NCBI Taxonomy" id="1802619"/>
    <lineage>
        <taxon>Bacteria</taxon>
        <taxon>Katanobacteria</taxon>
    </lineage>
</organism>
<proteinExistence type="inferred from homology"/>
<dbReference type="GO" id="GO:0008932">
    <property type="term" value="F:lytic endotransglycosylase activity"/>
    <property type="evidence" value="ECO:0007669"/>
    <property type="project" value="UniProtKB-UniRule"/>
</dbReference>
<evidence type="ECO:0000256" key="5">
    <source>
        <dbReference type="ARBA" id="ARBA00023239"/>
    </source>
</evidence>
<evidence type="ECO:0000256" key="7">
    <source>
        <dbReference type="HAMAP-Rule" id="MF_02065"/>
    </source>
</evidence>